<dbReference type="STRING" id="405948.SACE_6622"/>
<reference evidence="1 2" key="1">
    <citation type="journal article" date="2007" name="Nat. Biotechnol.">
        <title>Complete genome sequence of the erythromycin-producing bacterium Saccharopolyspora erythraea NRRL23338.</title>
        <authorList>
            <person name="Oliynyk M."/>
            <person name="Samborskyy M."/>
            <person name="Lester J.B."/>
            <person name="Mironenko T."/>
            <person name="Scott N."/>
            <person name="Dickens S."/>
            <person name="Haydock S.F."/>
            <person name="Leadlay P.F."/>
        </authorList>
    </citation>
    <scope>NUCLEOTIDE SEQUENCE [LARGE SCALE GENOMIC DNA]</scope>
    <source>
        <strain evidence="2">ATCC 11635 / DSM 40517 / JCM 4748 / NBRC 13426 / NCIMB 8594 / NRRL 2338</strain>
    </source>
</reference>
<evidence type="ECO:0000313" key="2">
    <source>
        <dbReference type="Proteomes" id="UP000006728"/>
    </source>
</evidence>
<sequence>MPYVTVAILGVRPGDGGAVHDARRDLPHPRCQPGDVLRWVPDDA</sequence>
<dbReference type="EMBL" id="AM420293">
    <property type="protein sequence ID" value="CAM05788.1"/>
    <property type="molecule type" value="Genomic_DNA"/>
</dbReference>
<protein>
    <submittedName>
        <fullName evidence="1">Uncharacterized protein</fullName>
    </submittedName>
</protein>
<dbReference type="AlphaFoldDB" id="A4FP13"/>
<dbReference type="Proteomes" id="UP000006728">
    <property type="component" value="Chromosome"/>
</dbReference>
<dbReference type="HOGENOM" id="CLU_3221673_0_0_11"/>
<name>A4FP13_SACEN</name>
<dbReference type="KEGG" id="sen:SACE_6622"/>
<accession>A4FP13</accession>
<organism evidence="1 2">
    <name type="scientific">Saccharopolyspora erythraea (strain ATCC 11635 / DSM 40517 / JCM 4748 / NBRC 13426 / NCIMB 8594 / NRRL 2338)</name>
    <dbReference type="NCBI Taxonomy" id="405948"/>
    <lineage>
        <taxon>Bacteria</taxon>
        <taxon>Bacillati</taxon>
        <taxon>Actinomycetota</taxon>
        <taxon>Actinomycetes</taxon>
        <taxon>Pseudonocardiales</taxon>
        <taxon>Pseudonocardiaceae</taxon>
        <taxon>Saccharopolyspora</taxon>
    </lineage>
</organism>
<evidence type="ECO:0000313" key="1">
    <source>
        <dbReference type="EMBL" id="CAM05788.1"/>
    </source>
</evidence>
<gene>
    <name evidence="1" type="ordered locus">SACE_6622</name>
</gene>
<keyword evidence="2" id="KW-1185">Reference proteome</keyword>
<proteinExistence type="predicted"/>